<evidence type="ECO:0000313" key="2">
    <source>
        <dbReference type="Proteomes" id="UP001054945"/>
    </source>
</evidence>
<comment type="caution">
    <text evidence="1">The sequence shown here is derived from an EMBL/GenBank/DDBJ whole genome shotgun (WGS) entry which is preliminary data.</text>
</comment>
<dbReference type="EMBL" id="BPLR01019751">
    <property type="protein sequence ID" value="GIX71400.1"/>
    <property type="molecule type" value="Genomic_DNA"/>
</dbReference>
<gene>
    <name evidence="1" type="ORF">CEXT_355201</name>
</gene>
<reference evidence="1 2" key="1">
    <citation type="submission" date="2021-06" db="EMBL/GenBank/DDBJ databases">
        <title>Caerostris extrusa draft genome.</title>
        <authorList>
            <person name="Kono N."/>
            <person name="Arakawa K."/>
        </authorList>
    </citation>
    <scope>NUCLEOTIDE SEQUENCE [LARGE SCALE GENOMIC DNA]</scope>
</reference>
<sequence>MPTKHIEEIETFICDFPFDMFMNQKIQAESCLNIGLQTKSFFFTRGNSSSLQYTNSTHINVVMNWRPTWRPLSFYVRQNIYSEDSAEGSSEDTPTGERFLQIVYSMCYS</sequence>
<dbReference type="Proteomes" id="UP001054945">
    <property type="component" value="Unassembled WGS sequence"/>
</dbReference>
<protein>
    <submittedName>
        <fullName evidence="1">Uncharacterized protein</fullName>
    </submittedName>
</protein>
<evidence type="ECO:0000313" key="1">
    <source>
        <dbReference type="EMBL" id="GIX71400.1"/>
    </source>
</evidence>
<dbReference type="AlphaFoldDB" id="A0AAV4MHR3"/>
<organism evidence="1 2">
    <name type="scientific">Caerostris extrusa</name>
    <name type="common">Bark spider</name>
    <name type="synonym">Caerostris bankana</name>
    <dbReference type="NCBI Taxonomy" id="172846"/>
    <lineage>
        <taxon>Eukaryota</taxon>
        <taxon>Metazoa</taxon>
        <taxon>Ecdysozoa</taxon>
        <taxon>Arthropoda</taxon>
        <taxon>Chelicerata</taxon>
        <taxon>Arachnida</taxon>
        <taxon>Araneae</taxon>
        <taxon>Araneomorphae</taxon>
        <taxon>Entelegynae</taxon>
        <taxon>Araneoidea</taxon>
        <taxon>Araneidae</taxon>
        <taxon>Caerostris</taxon>
    </lineage>
</organism>
<accession>A0AAV4MHR3</accession>
<name>A0AAV4MHR3_CAEEX</name>
<keyword evidence="2" id="KW-1185">Reference proteome</keyword>
<proteinExistence type="predicted"/>